<feature type="domain" description="Retrotransposon gag" evidence="2">
    <location>
        <begin position="141"/>
        <end position="198"/>
    </location>
</feature>
<dbReference type="EMBL" id="CACSLK010013607">
    <property type="protein sequence ID" value="CAA0815832.1"/>
    <property type="molecule type" value="Genomic_DNA"/>
</dbReference>
<feature type="non-terminal residue" evidence="3">
    <location>
        <position position="1"/>
    </location>
</feature>
<protein>
    <recommendedName>
        <fullName evidence="2">Retrotransposon gag domain-containing protein</fullName>
    </recommendedName>
</protein>
<name>A0A9N7MWD3_STRHE</name>
<evidence type="ECO:0000256" key="1">
    <source>
        <dbReference type="SAM" id="MobiDB-lite"/>
    </source>
</evidence>
<gene>
    <name evidence="3" type="ORF">SHERM_15718</name>
</gene>
<proteinExistence type="predicted"/>
<evidence type="ECO:0000313" key="4">
    <source>
        <dbReference type="Proteomes" id="UP001153555"/>
    </source>
</evidence>
<dbReference type="PANTHER" id="PTHR15503">
    <property type="entry name" value="LDOC1 RELATED"/>
    <property type="match status" value="1"/>
</dbReference>
<sequence>VGCTRVRGMQAGRGVGSYARAAISGRAGRAGEGHTGGSQGRIGVGMASARQHAREKMGSDRARAMMRGCGADAGVLHREGIGVLDAYTRKGGSEEIACGMARAWWADARSPVRVGLGEREAVHADVGDARARSRARQGLDNLLTRFGTSNYHNYNEALTRIRQIGNLRDYLKEFERLACRVRGWPETVLVGAFIGGLKFYLAAEVRLERPETMHAAMEVARRREDHLVATRRGRADARYPETRHAQPDASNMVPSGGPPDTSRPPVPEVKRLSLEEIKRRREKGLCFKCDEKFTLGHQCKQAFVIHVIGDEEPEIEEDWKQEVEIGVPEEEAEISMHAMAGTKGPKTMRLPACVKDRRIVVLVDNGSSHNFINATLSQKNVHEPIYEGSDMHNGIGGRARCSRDRGFKARVTWSTGARHARGSNANDAWRLRPRAFTLWTRRAVREGRMLGGQRARGTTARKGANTCIGVDARKQDHASEGSAIG</sequence>
<evidence type="ECO:0000259" key="2">
    <source>
        <dbReference type="Pfam" id="PF03732"/>
    </source>
</evidence>
<feature type="compositionally biased region" description="Basic and acidic residues" evidence="1">
    <location>
        <begin position="234"/>
        <end position="246"/>
    </location>
</feature>
<accession>A0A9N7MWD3</accession>
<feature type="region of interest" description="Disordered" evidence="1">
    <location>
        <begin position="234"/>
        <end position="267"/>
    </location>
</feature>
<dbReference type="PANTHER" id="PTHR15503:SF22">
    <property type="entry name" value="TRANSPOSON TY3-I GAG POLYPROTEIN"/>
    <property type="match status" value="1"/>
</dbReference>
<reference evidence="3" key="1">
    <citation type="submission" date="2019-12" db="EMBL/GenBank/DDBJ databases">
        <authorList>
            <person name="Scholes J."/>
        </authorList>
    </citation>
    <scope>NUCLEOTIDE SEQUENCE</scope>
</reference>
<dbReference type="InterPro" id="IPR032567">
    <property type="entry name" value="RTL1-rel"/>
</dbReference>
<dbReference type="Proteomes" id="UP001153555">
    <property type="component" value="Unassembled WGS sequence"/>
</dbReference>
<evidence type="ECO:0000313" key="3">
    <source>
        <dbReference type="EMBL" id="CAA0815832.1"/>
    </source>
</evidence>
<organism evidence="3 4">
    <name type="scientific">Striga hermonthica</name>
    <name type="common">Purple witchweed</name>
    <name type="synonym">Buchnera hermonthica</name>
    <dbReference type="NCBI Taxonomy" id="68872"/>
    <lineage>
        <taxon>Eukaryota</taxon>
        <taxon>Viridiplantae</taxon>
        <taxon>Streptophyta</taxon>
        <taxon>Embryophyta</taxon>
        <taxon>Tracheophyta</taxon>
        <taxon>Spermatophyta</taxon>
        <taxon>Magnoliopsida</taxon>
        <taxon>eudicotyledons</taxon>
        <taxon>Gunneridae</taxon>
        <taxon>Pentapetalae</taxon>
        <taxon>asterids</taxon>
        <taxon>lamiids</taxon>
        <taxon>Lamiales</taxon>
        <taxon>Orobanchaceae</taxon>
        <taxon>Buchnereae</taxon>
        <taxon>Striga</taxon>
    </lineage>
</organism>
<dbReference type="Pfam" id="PF03732">
    <property type="entry name" value="Retrotrans_gag"/>
    <property type="match status" value="1"/>
</dbReference>
<dbReference type="AlphaFoldDB" id="A0A9N7MWD3"/>
<dbReference type="InterPro" id="IPR005162">
    <property type="entry name" value="Retrotrans_gag_dom"/>
</dbReference>
<keyword evidence="4" id="KW-1185">Reference proteome</keyword>
<feature type="non-terminal residue" evidence="3">
    <location>
        <position position="485"/>
    </location>
</feature>
<comment type="caution">
    <text evidence="3">The sequence shown here is derived from an EMBL/GenBank/DDBJ whole genome shotgun (WGS) entry which is preliminary data.</text>
</comment>